<evidence type="ECO:0000313" key="2">
    <source>
        <dbReference type="Proteomes" id="UP000218263"/>
    </source>
</evidence>
<accession>A0A125T2M1</accession>
<dbReference type="Proteomes" id="UP000218263">
    <property type="component" value="Chromosome"/>
</dbReference>
<sequence length="176" mass="20211">MTGLLIFGLILIAVFSYLLFAPFYLEINSTSGFYGIKFHYLASANLVLVDNRLKINIKAVGWHRLIDPFAKNKKAETKPVSSKKKKKSRFSLALVKALLKTFKIKKCYLNIDTGDVRLNGILYPMAYWLGDYTAKPITINFLHHNEIDLEIENNMARLIRAYIYSSIKTKHHGKLK</sequence>
<keyword evidence="2" id="KW-1185">Reference proteome</keyword>
<dbReference type="OrthoDB" id="799391at2"/>
<proteinExistence type="predicted"/>
<dbReference type="EMBL" id="AP017313">
    <property type="protein sequence ID" value="BAU53411.1"/>
    <property type="molecule type" value="Genomic_DNA"/>
</dbReference>
<reference evidence="1 2" key="1">
    <citation type="submission" date="2015-12" db="EMBL/GenBank/DDBJ databases">
        <title>Genome sequence of Mucilaginibacter gotjawali.</title>
        <authorList>
            <person name="Lee J.S."/>
            <person name="Lee K.C."/>
            <person name="Kim K.K."/>
            <person name="Lee B.W."/>
        </authorList>
    </citation>
    <scope>NUCLEOTIDE SEQUENCE [LARGE SCALE GENOMIC DNA]</scope>
    <source>
        <strain evidence="1 2">SA3-7</strain>
    </source>
</reference>
<dbReference type="AlphaFoldDB" id="A0A125T2M1"/>
<evidence type="ECO:0000313" key="1">
    <source>
        <dbReference type="EMBL" id="BAU53411.1"/>
    </source>
</evidence>
<protein>
    <submittedName>
        <fullName evidence="1">Uncharacterized protein</fullName>
    </submittedName>
</protein>
<dbReference type="KEGG" id="mgot:MgSA37_01579"/>
<organism evidence="1 2">
    <name type="scientific">Mucilaginibacter gotjawali</name>
    <dbReference type="NCBI Taxonomy" id="1550579"/>
    <lineage>
        <taxon>Bacteria</taxon>
        <taxon>Pseudomonadati</taxon>
        <taxon>Bacteroidota</taxon>
        <taxon>Sphingobacteriia</taxon>
        <taxon>Sphingobacteriales</taxon>
        <taxon>Sphingobacteriaceae</taxon>
        <taxon>Mucilaginibacter</taxon>
    </lineage>
</organism>
<dbReference type="RefSeq" id="WP_096350957.1">
    <property type="nucleotide sequence ID" value="NZ_AP017313.1"/>
</dbReference>
<gene>
    <name evidence="1" type="ORF">MgSA37_01579</name>
</gene>
<name>A0A125T2M1_9SPHI</name>